<dbReference type="PANTHER" id="PTHR43580:SF8">
    <property type="entry name" value="6-PHOSPHOGLUCONATE DEHYDROGENASE NADP-BINDING DOMAIN-CONTAINING PROTEIN-RELATED"/>
    <property type="match status" value="1"/>
</dbReference>
<name>A0A9P3HCK9_9FUNG</name>
<dbReference type="Gene3D" id="3.40.50.720">
    <property type="entry name" value="NAD(P)-binding Rossmann-like Domain"/>
    <property type="match status" value="1"/>
</dbReference>
<dbReference type="Pfam" id="PF03446">
    <property type="entry name" value="NAD_binding_2"/>
    <property type="match status" value="1"/>
</dbReference>
<dbReference type="GO" id="GO:0050661">
    <property type="term" value="F:NADP binding"/>
    <property type="evidence" value="ECO:0007669"/>
    <property type="project" value="InterPro"/>
</dbReference>
<organism evidence="7 8">
    <name type="scientific">Entomortierella parvispora</name>
    <dbReference type="NCBI Taxonomy" id="205924"/>
    <lineage>
        <taxon>Eukaryota</taxon>
        <taxon>Fungi</taxon>
        <taxon>Fungi incertae sedis</taxon>
        <taxon>Mucoromycota</taxon>
        <taxon>Mortierellomycotina</taxon>
        <taxon>Mortierellomycetes</taxon>
        <taxon>Mortierellales</taxon>
        <taxon>Mortierellaceae</taxon>
        <taxon>Entomortierella</taxon>
    </lineage>
</organism>
<dbReference type="InterPro" id="IPR036291">
    <property type="entry name" value="NAD(P)-bd_dom_sf"/>
</dbReference>
<reference evidence="7" key="2">
    <citation type="journal article" date="2022" name="Microbiol. Resour. Announc.">
        <title>Whole-Genome Sequence of Entomortierella parvispora E1425, a Mucoromycotan Fungus Associated with Burkholderiaceae-Related Endosymbiotic Bacteria.</title>
        <authorList>
            <person name="Herlambang A."/>
            <person name="Guo Y."/>
            <person name="Takashima Y."/>
            <person name="Narisawa K."/>
            <person name="Ohta H."/>
            <person name="Nishizawa T."/>
        </authorList>
    </citation>
    <scope>NUCLEOTIDE SEQUENCE</scope>
    <source>
        <strain evidence="7">E1425</strain>
    </source>
</reference>
<evidence type="ECO:0000259" key="6">
    <source>
        <dbReference type="Pfam" id="PF14833"/>
    </source>
</evidence>
<dbReference type="SUPFAM" id="SSF51735">
    <property type="entry name" value="NAD(P)-binding Rossmann-fold domains"/>
    <property type="match status" value="1"/>
</dbReference>
<dbReference type="Gene3D" id="1.10.1040.10">
    <property type="entry name" value="N-(1-d-carboxylethyl)-l-norvaline Dehydrogenase, domain 2"/>
    <property type="match status" value="1"/>
</dbReference>
<dbReference type="InterPro" id="IPR013328">
    <property type="entry name" value="6PGD_dom2"/>
</dbReference>
<keyword evidence="8" id="KW-1185">Reference proteome</keyword>
<sequence length="311" mass="33787">MASTSSHSDIQIGWVGLGEMGSGMAHNLQKHLASQSRHLTVWNRSPGKSSEIEALGAQVAPSLEALFLKNQVIFTSLANDAAVENVYGQLFALAQNATHPMIFIDTSTVYPTIPRKLSQALSEIQGGRHAFLQCPVFGRPPAAHAAQLIWLTSGNAEAIEKLRPYFAAMSKSIIDLKTEDVGQASQFKLMGNFFVVGTIELLAEGLTFAEKSNMDQGAVLKFIETFFPTPSWITYSQKMADRSATKAGGFPVTLGLKDVGHMNTLAKENGTTLPTAELAYKHLEIMKERGAGDHDWSTMIDVLRNPPQGKL</sequence>
<proteinExistence type="inferred from homology"/>
<feature type="domain" description="6-phosphogluconate dehydrogenase NADP-binding" evidence="5">
    <location>
        <begin position="11"/>
        <end position="174"/>
    </location>
</feature>
<keyword evidence="3" id="KW-0520">NAD</keyword>
<dbReference type="GO" id="GO:0051287">
    <property type="term" value="F:NAD binding"/>
    <property type="evidence" value="ECO:0007669"/>
    <property type="project" value="InterPro"/>
</dbReference>
<evidence type="ECO:0000256" key="1">
    <source>
        <dbReference type="ARBA" id="ARBA00007598"/>
    </source>
</evidence>
<dbReference type="InterPro" id="IPR008927">
    <property type="entry name" value="6-PGluconate_DH-like_C_sf"/>
</dbReference>
<dbReference type="EMBL" id="BQFW01000008">
    <property type="protein sequence ID" value="GJJ74157.1"/>
    <property type="molecule type" value="Genomic_DNA"/>
</dbReference>
<keyword evidence="2" id="KW-0560">Oxidoreductase</keyword>
<dbReference type="PANTHER" id="PTHR43580">
    <property type="entry name" value="OXIDOREDUCTASE GLYR1-RELATED"/>
    <property type="match status" value="1"/>
</dbReference>
<dbReference type="PIRSF" id="PIRSF000103">
    <property type="entry name" value="HIBADH"/>
    <property type="match status" value="1"/>
</dbReference>
<evidence type="ECO:0000256" key="2">
    <source>
        <dbReference type="ARBA" id="ARBA00023002"/>
    </source>
</evidence>
<evidence type="ECO:0000313" key="7">
    <source>
        <dbReference type="EMBL" id="GJJ74157.1"/>
    </source>
</evidence>
<protein>
    <recommendedName>
        <fullName evidence="9">6-phosphogluconate dehydrogenase NADP-binding domain-containing protein</fullName>
    </recommendedName>
</protein>
<dbReference type="AlphaFoldDB" id="A0A9P3HCK9"/>
<evidence type="ECO:0000256" key="3">
    <source>
        <dbReference type="ARBA" id="ARBA00023027"/>
    </source>
</evidence>
<dbReference type="Proteomes" id="UP000827284">
    <property type="component" value="Unassembled WGS sequence"/>
</dbReference>
<evidence type="ECO:0000256" key="4">
    <source>
        <dbReference type="PIRSR" id="PIRSR000103-1"/>
    </source>
</evidence>
<comment type="similarity">
    <text evidence="1">Belongs to the HIBADH-related family. NP60 subfamily.</text>
</comment>
<comment type="caution">
    <text evidence="7">The sequence shown here is derived from an EMBL/GenBank/DDBJ whole genome shotgun (WGS) entry which is preliminary data.</text>
</comment>
<dbReference type="InterPro" id="IPR029154">
    <property type="entry name" value="HIBADH-like_NADP-bd"/>
</dbReference>
<dbReference type="InterPro" id="IPR006115">
    <property type="entry name" value="6PGDH_NADP-bd"/>
</dbReference>
<evidence type="ECO:0000259" key="5">
    <source>
        <dbReference type="Pfam" id="PF03446"/>
    </source>
</evidence>
<feature type="domain" description="3-hydroxyisobutyrate dehydrogenase-like NAD-binding" evidence="6">
    <location>
        <begin position="182"/>
        <end position="303"/>
    </location>
</feature>
<dbReference type="GO" id="GO:0016491">
    <property type="term" value="F:oxidoreductase activity"/>
    <property type="evidence" value="ECO:0007669"/>
    <property type="project" value="UniProtKB-KW"/>
</dbReference>
<gene>
    <name evidence="7" type="ORF">EMPS_06515</name>
</gene>
<reference evidence="7" key="1">
    <citation type="submission" date="2021-11" db="EMBL/GenBank/DDBJ databases">
        <authorList>
            <person name="Herlambang A."/>
            <person name="Guo Y."/>
            <person name="Takashima Y."/>
            <person name="Nishizawa T."/>
        </authorList>
    </citation>
    <scope>NUCLEOTIDE SEQUENCE</scope>
    <source>
        <strain evidence="7">E1425</strain>
    </source>
</reference>
<accession>A0A9P3HCK9</accession>
<dbReference type="OrthoDB" id="435038at2759"/>
<feature type="active site" evidence="4">
    <location>
        <position position="188"/>
    </location>
</feature>
<dbReference type="Pfam" id="PF14833">
    <property type="entry name" value="NAD_binding_11"/>
    <property type="match status" value="1"/>
</dbReference>
<evidence type="ECO:0008006" key="9">
    <source>
        <dbReference type="Google" id="ProtNLM"/>
    </source>
</evidence>
<evidence type="ECO:0000313" key="8">
    <source>
        <dbReference type="Proteomes" id="UP000827284"/>
    </source>
</evidence>
<dbReference type="InterPro" id="IPR051265">
    <property type="entry name" value="HIBADH-related_NP60_sf"/>
</dbReference>
<dbReference type="InterPro" id="IPR015815">
    <property type="entry name" value="HIBADH-related"/>
</dbReference>
<dbReference type="SUPFAM" id="SSF48179">
    <property type="entry name" value="6-phosphogluconate dehydrogenase C-terminal domain-like"/>
    <property type="match status" value="1"/>
</dbReference>